<comment type="caution">
    <text evidence="2">The sequence shown here is derived from an EMBL/GenBank/DDBJ whole genome shotgun (WGS) entry which is preliminary data.</text>
</comment>
<gene>
    <name evidence="2" type="ORF">BU202_08165</name>
</gene>
<dbReference type="AlphaFoldDB" id="A0A1Q8E691"/>
<proteinExistence type="predicted"/>
<accession>A0A1Q8E691</accession>
<feature type="transmembrane region" description="Helical" evidence="1">
    <location>
        <begin position="50"/>
        <end position="74"/>
    </location>
</feature>
<name>A0A1Q8E691_9STRE</name>
<evidence type="ECO:0000313" key="2">
    <source>
        <dbReference type="EMBL" id="OLF47291.1"/>
    </source>
</evidence>
<feature type="transmembrane region" description="Helical" evidence="1">
    <location>
        <begin position="95"/>
        <end position="118"/>
    </location>
</feature>
<dbReference type="Proteomes" id="UP000186890">
    <property type="component" value="Unassembled WGS sequence"/>
</dbReference>
<sequence length="133" mass="14805">MDKVLEQLSKLLGVGTDALEKAVNSVGSNYQEVYQTLVHEMAIKSVADNFRIVTIVLSIIGIAYYLLIGANYYIEADKVYPNKDNLQRYKKHAIGVSKIFIPLYLASLLFISLSPLLYPNLNLILELLNKAGG</sequence>
<keyword evidence="1" id="KW-0472">Membrane</keyword>
<dbReference type="EMBL" id="MSJM01000007">
    <property type="protein sequence ID" value="OLF47291.1"/>
    <property type="molecule type" value="Genomic_DNA"/>
</dbReference>
<keyword evidence="3" id="KW-1185">Reference proteome</keyword>
<evidence type="ECO:0000256" key="1">
    <source>
        <dbReference type="SAM" id="Phobius"/>
    </source>
</evidence>
<protein>
    <submittedName>
        <fullName evidence="2">Uncharacterized protein</fullName>
    </submittedName>
</protein>
<organism evidence="2 3">
    <name type="scientific">Streptococcus cuniculi</name>
    <dbReference type="NCBI Taxonomy" id="1432788"/>
    <lineage>
        <taxon>Bacteria</taxon>
        <taxon>Bacillati</taxon>
        <taxon>Bacillota</taxon>
        <taxon>Bacilli</taxon>
        <taxon>Lactobacillales</taxon>
        <taxon>Streptococcaceae</taxon>
        <taxon>Streptococcus</taxon>
    </lineage>
</organism>
<keyword evidence="1" id="KW-1133">Transmembrane helix</keyword>
<dbReference type="RefSeq" id="WP_075105292.1">
    <property type="nucleotide sequence ID" value="NZ_MSJM01000007.1"/>
</dbReference>
<keyword evidence="1" id="KW-0812">Transmembrane</keyword>
<reference evidence="3" key="1">
    <citation type="submission" date="2016-12" db="EMBL/GenBank/DDBJ databases">
        <authorList>
            <person name="Gulvik C.A."/>
        </authorList>
    </citation>
    <scope>NUCLEOTIDE SEQUENCE [LARGE SCALE GENOMIC DNA]</scope>
    <source>
        <strain evidence="3">NED12-00049-6B</strain>
    </source>
</reference>
<evidence type="ECO:0000313" key="3">
    <source>
        <dbReference type="Proteomes" id="UP000186890"/>
    </source>
</evidence>